<feature type="domain" description="XLF-like N-terminal" evidence="2">
    <location>
        <begin position="18"/>
        <end position="117"/>
    </location>
</feature>
<feature type="region of interest" description="Disordered" evidence="1">
    <location>
        <begin position="261"/>
        <end position="324"/>
    </location>
</feature>
<evidence type="ECO:0000259" key="2">
    <source>
        <dbReference type="Pfam" id="PF09302"/>
    </source>
</evidence>
<proteinExistence type="predicted"/>
<dbReference type="GO" id="GO:0005634">
    <property type="term" value="C:nucleus"/>
    <property type="evidence" value="ECO:0007669"/>
    <property type="project" value="InterPro"/>
</dbReference>
<dbReference type="EMBL" id="CP034458">
    <property type="protein sequence ID" value="QBM88941.1"/>
    <property type="molecule type" value="Genomic_DNA"/>
</dbReference>
<reference evidence="4" key="1">
    <citation type="submission" date="2019-03" db="EMBL/GenBank/DDBJ databases">
        <title>Snf2 controls pulcherriminic acid biosynthesis and connects pigmentation and antifungal activity of the yeast Metschnikowia pulcherrima.</title>
        <authorList>
            <person name="Gore-Lloyd D."/>
            <person name="Sumann I."/>
            <person name="Brachmann A.O."/>
            <person name="Schneeberger K."/>
            <person name="Ortiz-Merino R.A."/>
            <person name="Moreno-Beltran M."/>
            <person name="Schlaefli M."/>
            <person name="Kirner P."/>
            <person name="Santos Kron A."/>
            <person name="Wolfe K.H."/>
            <person name="Piel J."/>
            <person name="Ahrens C.H."/>
            <person name="Henk D."/>
            <person name="Freimoser F.M."/>
        </authorList>
    </citation>
    <scope>NUCLEOTIDE SEQUENCE [LARGE SCALE GENOMIC DNA]</scope>
    <source>
        <strain evidence="4">APC 1.2</strain>
    </source>
</reference>
<name>A0A4P6XSJ4_9ASCO</name>
<dbReference type="AlphaFoldDB" id="A0A4P6XSJ4"/>
<gene>
    <name evidence="3" type="primary">MPUL0C09220</name>
    <name evidence="3" type="ORF">METSCH_C09220</name>
</gene>
<dbReference type="Proteomes" id="UP000292447">
    <property type="component" value="Chromosome III"/>
</dbReference>
<evidence type="ECO:0000313" key="3">
    <source>
        <dbReference type="EMBL" id="QBM88941.1"/>
    </source>
</evidence>
<organism evidence="3 4">
    <name type="scientific">Metschnikowia aff. pulcherrima</name>
    <dbReference type="NCBI Taxonomy" id="2163413"/>
    <lineage>
        <taxon>Eukaryota</taxon>
        <taxon>Fungi</taxon>
        <taxon>Dikarya</taxon>
        <taxon>Ascomycota</taxon>
        <taxon>Saccharomycotina</taxon>
        <taxon>Pichiomycetes</taxon>
        <taxon>Metschnikowiaceae</taxon>
        <taxon>Metschnikowia</taxon>
    </lineage>
</organism>
<dbReference type="GO" id="GO:0006302">
    <property type="term" value="P:double-strand break repair"/>
    <property type="evidence" value="ECO:0007669"/>
    <property type="project" value="InterPro"/>
</dbReference>
<accession>A0A4P6XSJ4</accession>
<evidence type="ECO:0000313" key="4">
    <source>
        <dbReference type="Proteomes" id="UP000292447"/>
    </source>
</evidence>
<dbReference type="STRING" id="2163413.A0A4P6XSJ4"/>
<feature type="compositionally biased region" description="Polar residues" evidence="1">
    <location>
        <begin position="299"/>
        <end position="310"/>
    </location>
</feature>
<feature type="compositionally biased region" description="Basic residues" evidence="1">
    <location>
        <begin position="311"/>
        <end position="324"/>
    </location>
</feature>
<dbReference type="Pfam" id="PF09302">
    <property type="entry name" value="XLF"/>
    <property type="match status" value="1"/>
</dbReference>
<keyword evidence="4" id="KW-1185">Reference proteome</keyword>
<feature type="compositionally biased region" description="Basic and acidic residues" evidence="1">
    <location>
        <begin position="276"/>
        <end position="298"/>
    </location>
</feature>
<protein>
    <submittedName>
        <fullName evidence="3">XLF-Cernunnos, XRcc4-like factor, NHEJ component</fullName>
    </submittedName>
</protein>
<evidence type="ECO:0000256" key="1">
    <source>
        <dbReference type="SAM" id="MobiDB-lite"/>
    </source>
</evidence>
<sequence length="324" mass="37286">MSGHVELTVSNCTLPSAWNQIVINNEKYMCGLAEGALYSLYITNMKLVWQDAPSIEQVHRKALQKGLTDFDHEKCRILISNLGTTVRESCGEITFSFSSPLLIRAKAKISETLSWDFGADLCDPQKTATFYRDLCFQMLANHSYSLFREHQLENLVRVRDDYTLYLEENYKTVNGTELMDKYRRQHPDSAKLLERDSKSDLDSKMTFLYSDYLGKSKAQNPQSWPWKDLELMARRQEEWANALQAMPRDLSLLCQKSSAELTPPQMLATSQKRSRSHSDEDIPSKLRIKLEPDSEKDSPVSQSLSPSRKISPTKRKRLGYLGRR</sequence>
<dbReference type="InterPro" id="IPR015381">
    <property type="entry name" value="XLF-like_N"/>
</dbReference>